<reference evidence="3" key="1">
    <citation type="journal article" date="2021" name="PeerJ">
        <title>Extensive microbial diversity within the chicken gut microbiome revealed by metagenomics and culture.</title>
        <authorList>
            <person name="Gilroy R."/>
            <person name="Ravi A."/>
            <person name="Getino M."/>
            <person name="Pursley I."/>
            <person name="Horton D.L."/>
            <person name="Alikhan N.F."/>
            <person name="Baker D."/>
            <person name="Gharbi K."/>
            <person name="Hall N."/>
            <person name="Watson M."/>
            <person name="Adriaenssens E.M."/>
            <person name="Foster-Nyarko E."/>
            <person name="Jarju S."/>
            <person name="Secka A."/>
            <person name="Antonio M."/>
            <person name="Oren A."/>
            <person name="Chaudhuri R.R."/>
            <person name="La Ragione R."/>
            <person name="Hildebrand F."/>
            <person name="Pallen M.J."/>
        </authorList>
    </citation>
    <scope>NUCLEOTIDE SEQUENCE</scope>
    <source>
        <strain evidence="3">5134</strain>
    </source>
</reference>
<sequence length="382" mass="43784">MASEYYTGYGERPAGKRRRNWALWLLDGLMTVVSLVAAVTLVMTYCVPYVNPSRVWFFPVLGLAAPITYVAAVILMLYWIIRWRWLRAGGMILIVAIGFFKVSLFWRPDIRRAYEEAEGSERGTFKVMTYNVRSFYGENGHSSVEDILRLIDEQDPDIICLQEFNARLAARSEEFSLLEEKYESAGFGRTAAPDSVYEAPLAILSKFRILRSRTVLTPASSVWADVLVGDDTVRVFNNHLHSTAINAADNEYITEHRFLSDTARETKIRSIVERLRENSILRAAQVDSIARVVDETRTRRIICGDFNDTPMSYVYRTMARGSRDAFRVCGSGYSHTFRGFFNTLRIDYVLSEELEPVTYETLPVDYSDHHPVIVRLKKTDQD</sequence>
<dbReference type="Pfam" id="PF03372">
    <property type="entry name" value="Exo_endo_phos"/>
    <property type="match status" value="1"/>
</dbReference>
<feature type="transmembrane region" description="Helical" evidence="1">
    <location>
        <begin position="88"/>
        <end position="106"/>
    </location>
</feature>
<comment type="caution">
    <text evidence="3">The sequence shown here is derived from an EMBL/GenBank/DDBJ whole genome shotgun (WGS) entry which is preliminary data.</text>
</comment>
<name>A0A9D2CD49_9BACT</name>
<proteinExistence type="predicted"/>
<keyword evidence="1" id="KW-1133">Transmembrane helix</keyword>
<dbReference type="PANTHER" id="PTHR14859:SF15">
    <property type="entry name" value="ENDONUCLEASE_EXONUCLEASE_PHOSPHATASE DOMAIN-CONTAINING PROTEIN"/>
    <property type="match status" value="1"/>
</dbReference>
<gene>
    <name evidence="3" type="ORF">H9828_09705</name>
</gene>
<dbReference type="GO" id="GO:0006506">
    <property type="term" value="P:GPI anchor biosynthetic process"/>
    <property type="evidence" value="ECO:0007669"/>
    <property type="project" value="TreeGrafter"/>
</dbReference>
<keyword evidence="3" id="KW-0255">Endonuclease</keyword>
<evidence type="ECO:0000256" key="1">
    <source>
        <dbReference type="SAM" id="Phobius"/>
    </source>
</evidence>
<evidence type="ECO:0000313" key="3">
    <source>
        <dbReference type="EMBL" id="HIY69678.1"/>
    </source>
</evidence>
<organism evidence="3 4">
    <name type="scientific">Candidatus Alistipes intestinigallinarum</name>
    <dbReference type="NCBI Taxonomy" id="2838440"/>
    <lineage>
        <taxon>Bacteria</taxon>
        <taxon>Pseudomonadati</taxon>
        <taxon>Bacteroidota</taxon>
        <taxon>Bacteroidia</taxon>
        <taxon>Bacteroidales</taxon>
        <taxon>Rikenellaceae</taxon>
        <taxon>Alistipes</taxon>
    </lineage>
</organism>
<keyword evidence="3" id="KW-0378">Hydrolase</keyword>
<evidence type="ECO:0000259" key="2">
    <source>
        <dbReference type="Pfam" id="PF03372"/>
    </source>
</evidence>
<feature type="transmembrane region" description="Helical" evidence="1">
    <location>
        <begin position="56"/>
        <end position="81"/>
    </location>
</feature>
<dbReference type="SUPFAM" id="SSF56219">
    <property type="entry name" value="DNase I-like"/>
    <property type="match status" value="1"/>
</dbReference>
<keyword evidence="1" id="KW-0472">Membrane</keyword>
<dbReference type="GO" id="GO:0004519">
    <property type="term" value="F:endonuclease activity"/>
    <property type="evidence" value="ECO:0007669"/>
    <property type="project" value="UniProtKB-KW"/>
</dbReference>
<dbReference type="EMBL" id="DXDA01000074">
    <property type="protein sequence ID" value="HIY69678.1"/>
    <property type="molecule type" value="Genomic_DNA"/>
</dbReference>
<dbReference type="Proteomes" id="UP000886844">
    <property type="component" value="Unassembled WGS sequence"/>
</dbReference>
<reference evidence="3" key="2">
    <citation type="submission" date="2021-04" db="EMBL/GenBank/DDBJ databases">
        <authorList>
            <person name="Gilroy R."/>
        </authorList>
    </citation>
    <scope>NUCLEOTIDE SEQUENCE</scope>
    <source>
        <strain evidence="3">5134</strain>
    </source>
</reference>
<protein>
    <submittedName>
        <fullName evidence="3">Endonuclease/exonuclease/phosphatase family protein</fullName>
    </submittedName>
</protein>
<dbReference type="CDD" id="cd09084">
    <property type="entry name" value="EEP-2"/>
    <property type="match status" value="1"/>
</dbReference>
<feature type="transmembrane region" description="Helical" evidence="1">
    <location>
        <begin position="21"/>
        <end position="50"/>
    </location>
</feature>
<dbReference type="Gene3D" id="3.60.10.10">
    <property type="entry name" value="Endonuclease/exonuclease/phosphatase"/>
    <property type="match status" value="1"/>
</dbReference>
<dbReference type="PANTHER" id="PTHR14859">
    <property type="entry name" value="CALCOFLUOR WHITE HYPERSENSITIVE PROTEIN PRECURSOR"/>
    <property type="match status" value="1"/>
</dbReference>
<keyword evidence="1" id="KW-0812">Transmembrane</keyword>
<feature type="domain" description="Endonuclease/exonuclease/phosphatase" evidence="2">
    <location>
        <begin position="128"/>
        <end position="369"/>
    </location>
</feature>
<dbReference type="InterPro" id="IPR005135">
    <property type="entry name" value="Endo/exonuclease/phosphatase"/>
</dbReference>
<dbReference type="GO" id="GO:0016020">
    <property type="term" value="C:membrane"/>
    <property type="evidence" value="ECO:0007669"/>
    <property type="project" value="GOC"/>
</dbReference>
<dbReference type="InterPro" id="IPR051916">
    <property type="entry name" value="GPI-anchor_lipid_remodeler"/>
</dbReference>
<keyword evidence="3" id="KW-0540">Nuclease</keyword>
<accession>A0A9D2CD49</accession>
<evidence type="ECO:0000313" key="4">
    <source>
        <dbReference type="Proteomes" id="UP000886844"/>
    </source>
</evidence>
<dbReference type="InterPro" id="IPR036691">
    <property type="entry name" value="Endo/exonu/phosph_ase_sf"/>
</dbReference>
<dbReference type="AlphaFoldDB" id="A0A9D2CD49"/>